<sequence>MKVVPTVAYCMNLDSRTDRWTQVVKDFTRLQAAIPITLERVSAVANPRRPQEGVAETVHKIISKAKQKSLPYVLILEDDLFIIDPLKVKQCLENSPEHWDILSGGVYHYLGDKAWSQDWMKMKDFCSLHFIIIRNTIYDQVLTMTGKSQHLDRLLGAEVKCGKMTMYLMYPMPCQQRPGFSNIRRRSVNDNRRKLPWIQHPDTLQN</sequence>
<evidence type="ECO:0008006" key="2">
    <source>
        <dbReference type="Google" id="ProtNLM"/>
    </source>
</evidence>
<name>A0A0F9E278_9ZZZZ</name>
<accession>A0A0F9E278</accession>
<dbReference type="EMBL" id="LAZR01029225">
    <property type="protein sequence ID" value="KKL60216.1"/>
    <property type="molecule type" value="Genomic_DNA"/>
</dbReference>
<comment type="caution">
    <text evidence="1">The sequence shown here is derived from an EMBL/GenBank/DDBJ whole genome shotgun (WGS) entry which is preliminary data.</text>
</comment>
<gene>
    <name evidence="1" type="ORF">LCGC14_2207540</name>
</gene>
<evidence type="ECO:0000313" key="1">
    <source>
        <dbReference type="EMBL" id="KKL60216.1"/>
    </source>
</evidence>
<organism evidence="1">
    <name type="scientific">marine sediment metagenome</name>
    <dbReference type="NCBI Taxonomy" id="412755"/>
    <lineage>
        <taxon>unclassified sequences</taxon>
        <taxon>metagenomes</taxon>
        <taxon>ecological metagenomes</taxon>
    </lineage>
</organism>
<protein>
    <recommendedName>
        <fullName evidence="2">Glycosyltransferase 25 family member</fullName>
    </recommendedName>
</protein>
<proteinExistence type="predicted"/>
<dbReference type="AlphaFoldDB" id="A0A0F9E278"/>
<reference evidence="1" key="1">
    <citation type="journal article" date="2015" name="Nature">
        <title>Complex archaea that bridge the gap between prokaryotes and eukaryotes.</title>
        <authorList>
            <person name="Spang A."/>
            <person name="Saw J.H."/>
            <person name="Jorgensen S.L."/>
            <person name="Zaremba-Niedzwiedzka K."/>
            <person name="Martijn J."/>
            <person name="Lind A.E."/>
            <person name="van Eijk R."/>
            <person name="Schleper C."/>
            <person name="Guy L."/>
            <person name="Ettema T.J."/>
        </authorList>
    </citation>
    <scope>NUCLEOTIDE SEQUENCE</scope>
</reference>